<dbReference type="RefSeq" id="WP_144001034.1">
    <property type="nucleotide sequence ID" value="NZ_CP040916.1"/>
</dbReference>
<dbReference type="EMBL" id="CP040916">
    <property type="protein sequence ID" value="QDQ09456.1"/>
    <property type="molecule type" value="Genomic_DNA"/>
</dbReference>
<feature type="signal peptide" evidence="1">
    <location>
        <begin position="1"/>
        <end position="34"/>
    </location>
</feature>
<evidence type="ECO:0000313" key="3">
    <source>
        <dbReference type="Proteomes" id="UP000316806"/>
    </source>
</evidence>
<reference evidence="2 3" key="1">
    <citation type="journal article" date="2019" name="J. Ind. Microbiol. Biotechnol.">
        <title>The complete genomic sequence of Streptomyces spectabilis NRRL-2792 and identification of secondary metabolite biosynthetic gene clusters.</title>
        <authorList>
            <person name="Sinha A."/>
            <person name="Phillips-Salemka S."/>
            <person name="Niraula T.A."/>
            <person name="Short K.A."/>
            <person name="Niraula N.P."/>
        </authorList>
    </citation>
    <scope>NUCLEOTIDE SEQUENCE [LARGE SCALE GENOMIC DNA]</scope>
    <source>
        <strain evidence="2 3">NRRL 2792</strain>
    </source>
</reference>
<gene>
    <name evidence="2" type="ORF">FH965_01835</name>
</gene>
<accession>A0A516R1D2</accession>
<sequence>MPEPEVQMLRSTLFPAAFSLALMTGMPAPATAHALPDEKAAVIATSATADRAARHDPPPPSLWESAGVFDTEAECADAGRAQRFYFTCRHEWWEIGYRWRLWVYKDDPVARNATGPAEPVPAEAARAAGRPAVVRQRPDWEFEASYYRYAWCGHAGADGVPRYWTAYQCRTVHLGGDVFRYDLWVCHKDECRTRARS</sequence>
<organism evidence="2 3">
    <name type="scientific">Streptomyces spectabilis</name>
    <dbReference type="NCBI Taxonomy" id="68270"/>
    <lineage>
        <taxon>Bacteria</taxon>
        <taxon>Bacillati</taxon>
        <taxon>Actinomycetota</taxon>
        <taxon>Actinomycetes</taxon>
        <taxon>Kitasatosporales</taxon>
        <taxon>Streptomycetaceae</taxon>
        <taxon>Streptomyces</taxon>
    </lineage>
</organism>
<feature type="chain" id="PRO_5039247178" description="Secreted protein" evidence="1">
    <location>
        <begin position="35"/>
        <end position="197"/>
    </location>
</feature>
<evidence type="ECO:0000256" key="1">
    <source>
        <dbReference type="SAM" id="SignalP"/>
    </source>
</evidence>
<protein>
    <recommendedName>
        <fullName evidence="4">Secreted protein</fullName>
    </recommendedName>
</protein>
<proteinExistence type="predicted"/>
<dbReference type="Proteomes" id="UP000316806">
    <property type="component" value="Chromosome"/>
</dbReference>
<evidence type="ECO:0008006" key="4">
    <source>
        <dbReference type="Google" id="ProtNLM"/>
    </source>
</evidence>
<dbReference type="AlphaFoldDB" id="A0A516R1D2"/>
<evidence type="ECO:0000313" key="2">
    <source>
        <dbReference type="EMBL" id="QDQ09456.1"/>
    </source>
</evidence>
<keyword evidence="1" id="KW-0732">Signal</keyword>
<name>A0A516R1D2_STRST</name>